<dbReference type="Proteomes" id="UP000746612">
    <property type="component" value="Unassembled WGS sequence"/>
</dbReference>
<accession>A0A9N8WX61</accession>
<evidence type="ECO:0000313" key="2">
    <source>
        <dbReference type="EMBL" id="CAG2003769.1"/>
    </source>
</evidence>
<organism evidence="2 3">
    <name type="scientific">Gibberella zeae</name>
    <name type="common">Wheat head blight fungus</name>
    <name type="synonym">Fusarium graminearum</name>
    <dbReference type="NCBI Taxonomy" id="5518"/>
    <lineage>
        <taxon>Eukaryota</taxon>
        <taxon>Fungi</taxon>
        <taxon>Dikarya</taxon>
        <taxon>Ascomycota</taxon>
        <taxon>Pezizomycotina</taxon>
        <taxon>Sordariomycetes</taxon>
        <taxon>Hypocreomycetidae</taxon>
        <taxon>Hypocreales</taxon>
        <taxon>Nectriaceae</taxon>
        <taxon>Fusarium</taxon>
    </lineage>
</organism>
<name>A0A9N8WX61_GIBZA</name>
<comment type="caution">
    <text evidence="2">The sequence shown here is derived from an EMBL/GenBank/DDBJ whole genome shotgun (WGS) entry which is preliminary data.</text>
</comment>
<protein>
    <submittedName>
        <fullName evidence="2">Uncharacterized protein</fullName>
    </submittedName>
</protein>
<feature type="region of interest" description="Disordered" evidence="1">
    <location>
        <begin position="100"/>
        <end position="191"/>
    </location>
</feature>
<proteinExistence type="predicted"/>
<feature type="compositionally biased region" description="Basic and acidic residues" evidence="1">
    <location>
        <begin position="155"/>
        <end position="166"/>
    </location>
</feature>
<sequence length="191" mass="21690">MDREEYNKQNDAANDSEEHDNISLFFFNLKAACGIDENLRRKQACQQYFAVLKEASSLKINWADWITRWEKSITLAKLRNIEKGTYSPLVFSAHFRQEVQDGKVKTEKEKPARIAKGSFGPTFRASSSESTKRTLSGPPLSRENSAKRPRQSIESGEKGECKLYEKSHKKPNTTSCWVAFPEGAPQKLTPS</sequence>
<reference evidence="2" key="1">
    <citation type="submission" date="2021-03" db="EMBL/GenBank/DDBJ databases">
        <authorList>
            <person name="Alouane T."/>
            <person name="Langin T."/>
            <person name="Bonhomme L."/>
        </authorList>
    </citation>
    <scope>NUCLEOTIDE SEQUENCE</scope>
    <source>
        <strain evidence="2">MDC_Fg202</strain>
    </source>
</reference>
<gene>
    <name evidence="2" type="ORF">MDCFG202_LOCUS495060</name>
</gene>
<evidence type="ECO:0000313" key="3">
    <source>
        <dbReference type="Proteomes" id="UP000746612"/>
    </source>
</evidence>
<dbReference type="EMBL" id="CAJPIJ010000177">
    <property type="protein sequence ID" value="CAG2003769.1"/>
    <property type="molecule type" value="Genomic_DNA"/>
</dbReference>
<feature type="non-terminal residue" evidence="2">
    <location>
        <position position="191"/>
    </location>
</feature>
<dbReference type="AlphaFoldDB" id="A0A9N8WX61"/>
<feature type="compositionally biased region" description="Basic and acidic residues" evidence="1">
    <location>
        <begin position="100"/>
        <end position="112"/>
    </location>
</feature>
<evidence type="ECO:0000256" key="1">
    <source>
        <dbReference type="SAM" id="MobiDB-lite"/>
    </source>
</evidence>